<dbReference type="GO" id="GO:0046168">
    <property type="term" value="P:glycerol-3-phosphate catabolic process"/>
    <property type="evidence" value="ECO:0007669"/>
    <property type="project" value="InterPro"/>
</dbReference>
<evidence type="ECO:0000256" key="12">
    <source>
        <dbReference type="ARBA" id="ARBA00080511"/>
    </source>
</evidence>
<feature type="binding site" evidence="13">
    <location>
        <position position="31"/>
    </location>
    <ligand>
        <name>NADPH</name>
        <dbReference type="ChEBI" id="CHEBI:57783"/>
    </ligand>
</feature>
<dbReference type="InterPro" id="IPR006168">
    <property type="entry name" value="G3P_DH_NAD-dep"/>
</dbReference>
<keyword evidence="7 13" id="KW-0594">Phospholipid biosynthesis</keyword>
<dbReference type="Pfam" id="PF01210">
    <property type="entry name" value="NAD_Gly3P_dh_N"/>
    <property type="match status" value="1"/>
</dbReference>
<feature type="binding site" evidence="13">
    <location>
        <position position="131"/>
    </location>
    <ligand>
        <name>sn-glycerol 3-phosphate</name>
        <dbReference type="ChEBI" id="CHEBI:57597"/>
    </ligand>
</feature>
<dbReference type="GO" id="GO:0046167">
    <property type="term" value="P:glycerol-3-phosphate biosynthetic process"/>
    <property type="evidence" value="ECO:0007669"/>
    <property type="project" value="UniProtKB-UniRule"/>
</dbReference>
<evidence type="ECO:0000256" key="8">
    <source>
        <dbReference type="ARBA" id="ARBA00023264"/>
    </source>
</evidence>
<evidence type="ECO:0000259" key="18">
    <source>
        <dbReference type="Pfam" id="PF01210"/>
    </source>
</evidence>
<accession>A0A1M5SPZ3</accession>
<comment type="subcellular location">
    <subcellularLocation>
        <location evidence="13">Cytoplasm</location>
    </subcellularLocation>
</comment>
<dbReference type="SUPFAM" id="SSF48179">
    <property type="entry name" value="6-phosphogluconate dehydrogenase C-terminal domain-like"/>
    <property type="match status" value="1"/>
</dbReference>
<dbReference type="SUPFAM" id="SSF51735">
    <property type="entry name" value="NAD(P)-binding Rossmann-fold domains"/>
    <property type="match status" value="1"/>
</dbReference>
<dbReference type="GO" id="GO:0141153">
    <property type="term" value="F:glycerol-3-phosphate dehydrogenase (NADP+) activity"/>
    <property type="evidence" value="ECO:0007669"/>
    <property type="project" value="RHEA"/>
</dbReference>
<dbReference type="Pfam" id="PF07479">
    <property type="entry name" value="NAD_Gly3P_dh_C"/>
    <property type="match status" value="1"/>
</dbReference>
<keyword evidence="6 13" id="KW-0443">Lipid metabolism</keyword>
<feature type="active site" description="Proton acceptor" evidence="13 14">
    <location>
        <position position="181"/>
    </location>
</feature>
<evidence type="ECO:0000256" key="4">
    <source>
        <dbReference type="ARBA" id="ARBA00023002"/>
    </source>
</evidence>
<dbReference type="InterPro" id="IPR011128">
    <property type="entry name" value="G3P_DH_NAD-dep_N"/>
</dbReference>
<feature type="binding site" evidence="13">
    <location>
        <position position="133"/>
    </location>
    <ligand>
        <name>NADPH</name>
        <dbReference type="ChEBI" id="CHEBI:57783"/>
    </ligand>
</feature>
<evidence type="ECO:0000256" key="9">
    <source>
        <dbReference type="ARBA" id="ARBA00052716"/>
    </source>
</evidence>
<feature type="binding site" evidence="13">
    <location>
        <position position="129"/>
    </location>
    <ligand>
        <name>sn-glycerol 3-phosphate</name>
        <dbReference type="ChEBI" id="CHEBI:57597"/>
    </ligand>
</feature>
<dbReference type="GO" id="GO:0005975">
    <property type="term" value="P:carbohydrate metabolic process"/>
    <property type="evidence" value="ECO:0007669"/>
    <property type="project" value="InterPro"/>
</dbReference>
<sequence>MNFGILGAGSWGIAFGNLLRDNSQNVLIWGRRKEYVNEVNQTKRTPYLKNIRVNVPLTHDLNEFLNFTDILVIAVPVQFIREVFEKIKQFEHKIFLILNLSKGIEIKTQKRVSEIVSEFFNVPYSVLSGPSHAEEVASKIPTAVTLAGEHYEFLQKIISNDYFRVYISNDVVGVEIAGALKNVMAIAAGILDGLGGWDNSKAALMTRALYEMIKFGQYFGAKKETFFGLAGVGDLMVTCNSKHSRNRKLGELIVKEKDLSKILTNSKMVAEGMYTVKAVVDFSKKVGIEMPISNEVYEILYNGKDPKLSMLELMNRPLKNEWYI</sequence>
<feature type="binding site" evidence="13">
    <location>
        <position position="269"/>
    </location>
    <ligand>
        <name>NADPH</name>
        <dbReference type="ChEBI" id="CHEBI:57783"/>
    </ligand>
</feature>
<dbReference type="Gene3D" id="3.40.50.720">
    <property type="entry name" value="NAD(P)-binding Rossmann-like Domain"/>
    <property type="match status" value="1"/>
</dbReference>
<comment type="pathway">
    <text evidence="13">Membrane lipid metabolism; glycerophospholipid metabolism.</text>
</comment>
<dbReference type="GO" id="GO:0141152">
    <property type="term" value="F:glycerol-3-phosphate dehydrogenase (NAD+) activity"/>
    <property type="evidence" value="ECO:0007669"/>
    <property type="project" value="RHEA"/>
</dbReference>
<evidence type="ECO:0000256" key="17">
    <source>
        <dbReference type="RuleBase" id="RU000437"/>
    </source>
</evidence>
<evidence type="ECO:0000256" key="2">
    <source>
        <dbReference type="ARBA" id="ARBA00022516"/>
    </source>
</evidence>
<keyword evidence="2 13" id="KW-0444">Lipid biosynthesis</keyword>
<keyword evidence="5 13" id="KW-0520">NAD</keyword>
<dbReference type="NCBIfam" id="NF000942">
    <property type="entry name" value="PRK00094.1-4"/>
    <property type="match status" value="1"/>
</dbReference>
<dbReference type="InterPro" id="IPR008927">
    <property type="entry name" value="6-PGluconate_DH-like_C_sf"/>
</dbReference>
<feature type="binding site" evidence="13">
    <location>
        <position position="47"/>
    </location>
    <ligand>
        <name>NADPH</name>
        <dbReference type="ChEBI" id="CHEBI:57783"/>
    </ligand>
</feature>
<feature type="binding site" evidence="16">
    <location>
        <position position="133"/>
    </location>
    <ligand>
        <name>NAD(+)</name>
        <dbReference type="ChEBI" id="CHEBI:57540"/>
    </ligand>
</feature>
<dbReference type="PIRSF" id="PIRSF000114">
    <property type="entry name" value="Glycerol-3-P_dh"/>
    <property type="match status" value="1"/>
</dbReference>
<evidence type="ECO:0000256" key="6">
    <source>
        <dbReference type="ARBA" id="ARBA00023098"/>
    </source>
</evidence>
<feature type="domain" description="Glycerol-3-phosphate dehydrogenase NAD-dependent C-terminal" evidence="19">
    <location>
        <begin position="170"/>
        <end position="307"/>
    </location>
</feature>
<dbReference type="PANTHER" id="PTHR11728">
    <property type="entry name" value="GLYCEROL-3-PHOSPHATE DEHYDROGENASE"/>
    <property type="match status" value="1"/>
</dbReference>
<keyword evidence="21" id="KW-1185">Reference proteome</keyword>
<dbReference type="OrthoDB" id="9812273at2"/>
<evidence type="ECO:0000256" key="13">
    <source>
        <dbReference type="HAMAP-Rule" id="MF_00394"/>
    </source>
</evidence>
<feature type="binding site" evidence="15">
    <location>
        <position position="102"/>
    </location>
    <ligand>
        <name>substrate</name>
    </ligand>
</feature>
<dbReference type="GO" id="GO:0006650">
    <property type="term" value="P:glycerophospholipid metabolic process"/>
    <property type="evidence" value="ECO:0007669"/>
    <property type="project" value="UniProtKB-UniRule"/>
</dbReference>
<feature type="domain" description="Glycerol-3-phosphate dehydrogenase NAD-dependent N-terminal" evidence="18">
    <location>
        <begin position="4"/>
        <end position="152"/>
    </location>
</feature>
<evidence type="ECO:0000256" key="14">
    <source>
        <dbReference type="PIRSR" id="PIRSR000114-1"/>
    </source>
</evidence>
<dbReference type="STRING" id="1123380.SAMN02745199_1005"/>
<comment type="similarity">
    <text evidence="1 13 17">Belongs to the NAD-dependent glycerol-3-phosphate dehydrogenase family.</text>
</comment>
<dbReference type="RefSeq" id="WP_073072887.1">
    <property type="nucleotide sequence ID" value="NZ_FQXN01000003.1"/>
</dbReference>
<dbReference type="Gene3D" id="1.10.1040.10">
    <property type="entry name" value="N-(1-d-carboxylethyl)-l-norvaline Dehydrogenase, domain 2"/>
    <property type="match status" value="1"/>
</dbReference>
<dbReference type="GO" id="GO:0051287">
    <property type="term" value="F:NAD binding"/>
    <property type="evidence" value="ECO:0007669"/>
    <property type="project" value="InterPro"/>
</dbReference>
<evidence type="ECO:0000256" key="1">
    <source>
        <dbReference type="ARBA" id="ARBA00011009"/>
    </source>
</evidence>
<keyword evidence="4 13" id="KW-0560">Oxidoreductase</keyword>
<feature type="binding site" evidence="13">
    <location>
        <position position="11"/>
    </location>
    <ligand>
        <name>NADPH</name>
        <dbReference type="ChEBI" id="CHEBI:57783"/>
    </ligand>
</feature>
<dbReference type="FunFam" id="1.10.1040.10:FF:000001">
    <property type="entry name" value="Glycerol-3-phosphate dehydrogenase [NAD(P)+]"/>
    <property type="match status" value="1"/>
</dbReference>
<keyword evidence="8 13" id="KW-1208">Phospholipid metabolism</keyword>
<evidence type="ECO:0000256" key="16">
    <source>
        <dbReference type="PIRSR" id="PIRSR000114-3"/>
    </source>
</evidence>
<dbReference type="InterPro" id="IPR013328">
    <property type="entry name" value="6PGD_dom2"/>
</dbReference>
<comment type="catalytic activity">
    <reaction evidence="13">
        <text>sn-glycerol 3-phosphate + NAD(+) = dihydroxyacetone phosphate + NADH + H(+)</text>
        <dbReference type="Rhea" id="RHEA:11092"/>
        <dbReference type="ChEBI" id="CHEBI:15378"/>
        <dbReference type="ChEBI" id="CHEBI:57540"/>
        <dbReference type="ChEBI" id="CHEBI:57597"/>
        <dbReference type="ChEBI" id="CHEBI:57642"/>
        <dbReference type="ChEBI" id="CHEBI:57945"/>
        <dbReference type="EC" id="1.1.1.94"/>
    </reaction>
</comment>
<dbReference type="Proteomes" id="UP000242592">
    <property type="component" value="Unassembled WGS sequence"/>
</dbReference>
<evidence type="ECO:0000256" key="7">
    <source>
        <dbReference type="ARBA" id="ARBA00023209"/>
    </source>
</evidence>
<feature type="binding site" evidence="13">
    <location>
        <position position="10"/>
    </location>
    <ligand>
        <name>NADPH</name>
        <dbReference type="ChEBI" id="CHEBI:57783"/>
    </ligand>
</feature>
<feature type="binding site" evidence="16">
    <location>
        <position position="79"/>
    </location>
    <ligand>
        <name>NAD(+)</name>
        <dbReference type="ChEBI" id="CHEBI:57540"/>
    </ligand>
</feature>
<dbReference type="FunFam" id="3.40.50.720:FF:000019">
    <property type="entry name" value="Glycerol-3-phosphate dehydrogenase [NAD(P)+]"/>
    <property type="match status" value="1"/>
</dbReference>
<comment type="function">
    <text evidence="13">Catalyzes the reduction of the glycolytic intermediate dihydroxyacetone phosphate (DHAP) to sn-glycerol 3-phosphate (G3P), the key precursor for phospholipid synthesis.</text>
</comment>
<feature type="binding site" evidence="16">
    <location>
        <position position="245"/>
    </location>
    <ligand>
        <name>NAD(+)</name>
        <dbReference type="ChEBI" id="CHEBI:57540"/>
    </ligand>
</feature>
<dbReference type="InterPro" id="IPR006109">
    <property type="entry name" value="G3P_DH_NAD-dep_C"/>
</dbReference>
<evidence type="ECO:0000256" key="10">
    <source>
        <dbReference type="ARBA" id="ARBA00066687"/>
    </source>
</evidence>
<dbReference type="NCBIfam" id="NF000940">
    <property type="entry name" value="PRK00094.1-2"/>
    <property type="match status" value="1"/>
</dbReference>
<feature type="binding site" evidence="13">
    <location>
        <position position="244"/>
    </location>
    <ligand>
        <name>sn-glycerol 3-phosphate</name>
        <dbReference type="ChEBI" id="CHEBI:57597"/>
    </ligand>
</feature>
<evidence type="ECO:0000313" key="21">
    <source>
        <dbReference type="Proteomes" id="UP000242592"/>
    </source>
</evidence>
<evidence type="ECO:0000313" key="20">
    <source>
        <dbReference type="EMBL" id="SHH40581.1"/>
    </source>
</evidence>
<feature type="binding site" evidence="13">
    <location>
        <position position="102"/>
    </location>
    <ligand>
        <name>sn-glycerol 3-phosphate</name>
        <dbReference type="ChEBI" id="CHEBI:57597"/>
    </ligand>
</feature>
<dbReference type="GO" id="GO:0008654">
    <property type="term" value="P:phospholipid biosynthetic process"/>
    <property type="evidence" value="ECO:0007669"/>
    <property type="project" value="UniProtKB-KW"/>
</dbReference>
<dbReference type="InterPro" id="IPR036291">
    <property type="entry name" value="NAD(P)-bd_dom_sf"/>
</dbReference>
<keyword evidence="13" id="KW-0963">Cytoplasm</keyword>
<feature type="binding site" evidence="13">
    <location>
        <position position="245"/>
    </location>
    <ligand>
        <name>sn-glycerol 3-phosphate</name>
        <dbReference type="ChEBI" id="CHEBI:57597"/>
    </ligand>
</feature>
<proteinExistence type="inferred from homology"/>
<dbReference type="AlphaFoldDB" id="A0A1M5SPZ3"/>
<dbReference type="EMBL" id="FQXN01000003">
    <property type="protein sequence ID" value="SHH40581.1"/>
    <property type="molecule type" value="Genomic_DNA"/>
</dbReference>
<feature type="binding site" evidence="13">
    <location>
        <position position="234"/>
    </location>
    <ligand>
        <name>sn-glycerol 3-phosphate</name>
        <dbReference type="ChEBI" id="CHEBI:57597"/>
    </ligand>
</feature>
<evidence type="ECO:0000256" key="11">
    <source>
        <dbReference type="ARBA" id="ARBA00069372"/>
    </source>
</evidence>
<evidence type="ECO:0000256" key="3">
    <source>
        <dbReference type="ARBA" id="ARBA00022857"/>
    </source>
</evidence>
<dbReference type="PRINTS" id="PR00077">
    <property type="entry name" value="GPDHDRGNASE"/>
</dbReference>
<feature type="binding site" evidence="13">
    <location>
        <position position="32"/>
    </location>
    <ligand>
        <name>NADPH</name>
        <dbReference type="ChEBI" id="CHEBI:57783"/>
    </ligand>
</feature>
<keyword evidence="13" id="KW-0547">Nucleotide-binding</keyword>
<evidence type="ECO:0000259" key="19">
    <source>
        <dbReference type="Pfam" id="PF07479"/>
    </source>
</evidence>
<keyword evidence="3 13" id="KW-0521">NADP</keyword>
<feature type="binding site" evidence="13">
    <location>
        <position position="181"/>
    </location>
    <ligand>
        <name>sn-glycerol 3-phosphate</name>
        <dbReference type="ChEBI" id="CHEBI:57597"/>
    </ligand>
</feature>
<evidence type="ECO:0000256" key="5">
    <source>
        <dbReference type="ARBA" id="ARBA00023027"/>
    </source>
</evidence>
<feature type="binding site" evidence="15">
    <location>
        <begin position="245"/>
        <end position="246"/>
    </location>
    <ligand>
        <name>substrate</name>
    </ligand>
</feature>
<feature type="binding site" evidence="13">
    <location>
        <position position="245"/>
    </location>
    <ligand>
        <name>NADPH</name>
        <dbReference type="ChEBI" id="CHEBI:57783"/>
    </ligand>
</feature>
<dbReference type="GO" id="GO:0005829">
    <property type="term" value="C:cytosol"/>
    <property type="evidence" value="ECO:0007669"/>
    <property type="project" value="TreeGrafter"/>
</dbReference>
<feature type="binding site" evidence="16">
    <location>
        <begin position="7"/>
        <end position="12"/>
    </location>
    <ligand>
        <name>NAD(+)</name>
        <dbReference type="ChEBI" id="CHEBI:57540"/>
    </ligand>
</feature>
<dbReference type="EC" id="1.1.1.94" evidence="10 13"/>
<name>A0A1M5SPZ3_9BACT</name>
<organism evidence="20 21">
    <name type="scientific">Thermosipho atlanticus DSM 15807</name>
    <dbReference type="NCBI Taxonomy" id="1123380"/>
    <lineage>
        <taxon>Bacteria</taxon>
        <taxon>Thermotogati</taxon>
        <taxon>Thermotogota</taxon>
        <taxon>Thermotogae</taxon>
        <taxon>Thermotogales</taxon>
        <taxon>Fervidobacteriaceae</taxon>
        <taxon>Thermosipho</taxon>
    </lineage>
</organism>
<feature type="binding site" evidence="13">
    <location>
        <position position="271"/>
    </location>
    <ligand>
        <name>NADPH</name>
        <dbReference type="ChEBI" id="CHEBI:57783"/>
    </ligand>
</feature>
<protein>
    <recommendedName>
        <fullName evidence="11 13">Glycerol-3-phosphate dehydrogenase [NAD(P)+]</fullName>
        <ecNumber evidence="10 13">1.1.1.94</ecNumber>
    </recommendedName>
    <alternativeName>
        <fullName evidence="13">NAD(P)(+)-dependent glycerol-3-phosphate dehydrogenase</fullName>
    </alternativeName>
    <alternativeName>
        <fullName evidence="12 13">NAD(P)H-dependent dihydroxyacetone-phosphate reductase</fullName>
    </alternativeName>
</protein>
<comment type="catalytic activity">
    <reaction evidence="9">
        <text>sn-glycerol 3-phosphate + NADP(+) = dihydroxyacetone phosphate + NADPH + H(+)</text>
        <dbReference type="Rhea" id="RHEA:11096"/>
        <dbReference type="ChEBI" id="CHEBI:15378"/>
        <dbReference type="ChEBI" id="CHEBI:57597"/>
        <dbReference type="ChEBI" id="CHEBI:57642"/>
        <dbReference type="ChEBI" id="CHEBI:57783"/>
        <dbReference type="ChEBI" id="CHEBI:58349"/>
        <dbReference type="EC" id="1.1.1.94"/>
    </reaction>
    <physiologicalReaction direction="right-to-left" evidence="9">
        <dbReference type="Rhea" id="RHEA:11098"/>
    </physiologicalReaction>
</comment>
<feature type="binding site" evidence="13">
    <location>
        <position position="246"/>
    </location>
    <ligand>
        <name>sn-glycerol 3-phosphate</name>
        <dbReference type="ChEBI" id="CHEBI:57597"/>
    </ligand>
</feature>
<dbReference type="UniPathway" id="UPA00940"/>
<gene>
    <name evidence="13" type="primary">gpsA</name>
    <name evidence="20" type="ORF">SAMN02745199_1005</name>
</gene>
<evidence type="ECO:0000256" key="15">
    <source>
        <dbReference type="PIRSR" id="PIRSR000114-2"/>
    </source>
</evidence>
<reference evidence="21" key="1">
    <citation type="submission" date="2016-11" db="EMBL/GenBank/DDBJ databases">
        <authorList>
            <person name="Varghese N."/>
            <person name="Submissions S."/>
        </authorList>
    </citation>
    <scope>NUCLEOTIDE SEQUENCE [LARGE SCALE GENOMIC DNA]</scope>
    <source>
        <strain evidence="21">DSM 15807</strain>
    </source>
</reference>
<dbReference type="HAMAP" id="MF_00394">
    <property type="entry name" value="NAD_Glyc3P_dehydrog"/>
    <property type="match status" value="1"/>
</dbReference>
<dbReference type="PANTHER" id="PTHR11728:SF1">
    <property type="entry name" value="GLYCEROL-3-PHOSPHATE DEHYDROGENASE [NAD(+)] 2, CHLOROPLASTIC"/>
    <property type="match status" value="1"/>
</dbReference>
<feature type="binding site" evidence="13">
    <location>
        <position position="102"/>
    </location>
    <ligand>
        <name>NADPH</name>
        <dbReference type="ChEBI" id="CHEBI:57783"/>
    </ligand>
</feature>